<dbReference type="Pfam" id="PF00686">
    <property type="entry name" value="CBM_20"/>
    <property type="match status" value="1"/>
</dbReference>
<feature type="coiled-coil region" evidence="1">
    <location>
        <begin position="475"/>
        <end position="520"/>
    </location>
</feature>
<dbReference type="EMBL" id="CAXAMM010019879">
    <property type="protein sequence ID" value="CAK9046625.1"/>
    <property type="molecule type" value="Genomic_DNA"/>
</dbReference>
<sequence length="979" mass="111152">RWLKRIRFFRPKTIHMAYKEEPPKIASDGVEVRFEVEKKTNHGEEVFVCGGTDALGNWDVRHARPLCCETTYPYWRAVIHFDSAEAGKTIAYKYLVQSSSQEPKWEDSPNRSLHLLELPRYRLQRLGTYLSPGEEGPEQDKTEEEDKAGIAVPGSFFGIAGKAASQSWVNKSFIDFEQKLHHIQDLAEKTQEQQKRLQSDYDNLLQKQLQTKELENLQRRQDSMDKHSEQSARELEELQRRQDSMDKEQSDRLQKLEEEVAKDVSQVRRQLHDLRTQRTGTSVKTQVAPPEALYKVKLEELLKETGLKQRLSKLESNNELSRIRFRLMSLEQRFHHAGTLQQKLGESHGVQSVKGRSVPLSTGQTLGRTLGRTCSPARNHAASCNGIMEHCPQLEALQQQMEGTTQAQASLQAQVAGEFAMYSQKIESLEAACAKHGREMAEAHTSFSEQQKFQDGTVQLIQDEVRYVQVIARKIDRVDCKADDLSTRMAAQKREFEGAHKSLKAQLESQAATVQEIQDEVSHAQEFAKKVDSKADELSTRFQRVDCVVQKIQDEVGQVQEIARKVDRVDCKADDLSTRVAAQKEEFEGAHTSLKAQLESQADTVQEIQDEVSHAQEFAKKVDSKADELSTRFQRVDGVVQKIQDEVCQVQEIARKVDRVDCKADDLSTRVAAQKEEFEGAHNSLKAQLESQYIKAQKIEDDMDHIWMAVEKFQVAWHQSDQVAKELEAAKKRLDEQEKKQKELCQAKRLLGNLRTQLNALDELRAELTAMKATGNHEGVLPIEPMTKDKFEVIRPGSSFSQVRQPGLGQLPERQLPRDSSQRLPEKPLGSERPVPQPDPQPAPEPAPQPAPEPAPDPPAPLAPQAASSGAQVFSRPPPPEDPTSRRLTEEVELDLLKAQDERLSVEKRSTLLKKVQLKLHPDKGGTDDAQIWLTDWLREHLDWYFEPHNPPEELKKKYAPEADECVLLTSPWPKPGSL</sequence>
<keyword evidence="1" id="KW-0175">Coiled coil</keyword>
<dbReference type="InterPro" id="IPR013784">
    <property type="entry name" value="Carb-bd-like_fold"/>
</dbReference>
<evidence type="ECO:0000259" key="3">
    <source>
        <dbReference type="PROSITE" id="PS51166"/>
    </source>
</evidence>
<dbReference type="InterPro" id="IPR013783">
    <property type="entry name" value="Ig-like_fold"/>
</dbReference>
<evidence type="ECO:0000256" key="1">
    <source>
        <dbReference type="SAM" id="Coils"/>
    </source>
</evidence>
<dbReference type="SUPFAM" id="SSF49452">
    <property type="entry name" value="Starch-binding domain-like"/>
    <property type="match status" value="1"/>
</dbReference>
<accession>A0ABP0M8V4</accession>
<feature type="domain" description="CBM20" evidence="3">
    <location>
        <begin position="24"/>
        <end position="131"/>
    </location>
</feature>
<protein>
    <recommendedName>
        <fullName evidence="3">CBM20 domain-containing protein</fullName>
    </recommendedName>
</protein>
<feature type="compositionally biased region" description="Pro residues" evidence="2">
    <location>
        <begin position="835"/>
        <end position="862"/>
    </location>
</feature>
<feature type="coiled-coil region" evidence="1">
    <location>
        <begin position="720"/>
        <end position="774"/>
    </location>
</feature>
<evidence type="ECO:0000313" key="5">
    <source>
        <dbReference type="Proteomes" id="UP001642464"/>
    </source>
</evidence>
<dbReference type="Proteomes" id="UP001642464">
    <property type="component" value="Unassembled WGS sequence"/>
</dbReference>
<dbReference type="Gene3D" id="2.60.40.10">
    <property type="entry name" value="Immunoglobulins"/>
    <property type="match status" value="1"/>
</dbReference>
<name>A0ABP0M8V4_9DINO</name>
<evidence type="ECO:0000313" key="4">
    <source>
        <dbReference type="EMBL" id="CAK9046625.1"/>
    </source>
</evidence>
<feature type="region of interest" description="Disordered" evidence="2">
    <location>
        <begin position="345"/>
        <end position="364"/>
    </location>
</feature>
<organism evidence="4 5">
    <name type="scientific">Durusdinium trenchii</name>
    <dbReference type="NCBI Taxonomy" id="1381693"/>
    <lineage>
        <taxon>Eukaryota</taxon>
        <taxon>Sar</taxon>
        <taxon>Alveolata</taxon>
        <taxon>Dinophyceae</taxon>
        <taxon>Suessiales</taxon>
        <taxon>Symbiodiniaceae</taxon>
        <taxon>Durusdinium</taxon>
    </lineage>
</organism>
<dbReference type="InterPro" id="IPR002044">
    <property type="entry name" value="CBM20"/>
</dbReference>
<feature type="non-terminal residue" evidence="4">
    <location>
        <position position="1"/>
    </location>
</feature>
<dbReference type="PROSITE" id="PS51166">
    <property type="entry name" value="CBM20"/>
    <property type="match status" value="1"/>
</dbReference>
<comment type="caution">
    <text evidence="4">The sequence shown here is derived from an EMBL/GenBank/DDBJ whole genome shotgun (WGS) entry which is preliminary data.</text>
</comment>
<feature type="region of interest" description="Disordered" evidence="2">
    <location>
        <begin position="218"/>
        <end position="252"/>
    </location>
</feature>
<feature type="region of interest" description="Disordered" evidence="2">
    <location>
        <begin position="799"/>
        <end position="888"/>
    </location>
</feature>
<proteinExistence type="predicted"/>
<dbReference type="CDD" id="cd05467">
    <property type="entry name" value="CBM20"/>
    <property type="match status" value="1"/>
</dbReference>
<evidence type="ECO:0000256" key="2">
    <source>
        <dbReference type="SAM" id="MobiDB-lite"/>
    </source>
</evidence>
<reference evidence="4 5" key="1">
    <citation type="submission" date="2024-02" db="EMBL/GenBank/DDBJ databases">
        <authorList>
            <person name="Chen Y."/>
            <person name="Shah S."/>
            <person name="Dougan E. K."/>
            <person name="Thang M."/>
            <person name="Chan C."/>
        </authorList>
    </citation>
    <scope>NUCLEOTIDE SEQUENCE [LARGE SCALE GENOMIC DNA]</scope>
</reference>
<dbReference type="PANTHER" id="PTHR32518:SF3">
    <property type="entry name" value="4-ALPHA-GLUCANOTRANSFERASE"/>
    <property type="match status" value="1"/>
</dbReference>
<dbReference type="PANTHER" id="PTHR32518">
    <property type="match status" value="1"/>
</dbReference>
<feature type="compositionally biased region" description="Basic and acidic residues" evidence="2">
    <location>
        <begin position="815"/>
        <end position="830"/>
    </location>
</feature>
<dbReference type="SMART" id="SM01065">
    <property type="entry name" value="CBM_2"/>
    <property type="match status" value="1"/>
</dbReference>
<keyword evidence="5" id="KW-1185">Reference proteome</keyword>
<gene>
    <name evidence="4" type="ORF">SCF082_LOCUS26213</name>
</gene>